<organism evidence="2 3">
    <name type="scientific">Embleya hyalina</name>
    <dbReference type="NCBI Taxonomy" id="516124"/>
    <lineage>
        <taxon>Bacteria</taxon>
        <taxon>Bacillati</taxon>
        <taxon>Actinomycetota</taxon>
        <taxon>Actinomycetes</taxon>
        <taxon>Kitasatosporales</taxon>
        <taxon>Streptomycetaceae</taxon>
        <taxon>Embleya</taxon>
    </lineage>
</organism>
<dbReference type="RefSeq" id="WP_160161682.1">
    <property type="nucleotide sequence ID" value="NZ_BIFH01000033.1"/>
</dbReference>
<dbReference type="AlphaFoldDB" id="A0A401YYB0"/>
<evidence type="ECO:0000313" key="3">
    <source>
        <dbReference type="Proteomes" id="UP000286931"/>
    </source>
</evidence>
<keyword evidence="1" id="KW-0732">Signal</keyword>
<dbReference type="Proteomes" id="UP000286931">
    <property type="component" value="Unassembled WGS sequence"/>
</dbReference>
<protein>
    <recommendedName>
        <fullName evidence="4">Lipoprotein</fullName>
    </recommendedName>
</protein>
<evidence type="ECO:0000313" key="2">
    <source>
        <dbReference type="EMBL" id="GCD99475.1"/>
    </source>
</evidence>
<evidence type="ECO:0008006" key="4">
    <source>
        <dbReference type="Google" id="ProtNLM"/>
    </source>
</evidence>
<proteinExistence type="predicted"/>
<accession>A0A401YYB0</accession>
<gene>
    <name evidence="2" type="ORF">EHYA_07197</name>
</gene>
<evidence type="ECO:0000256" key="1">
    <source>
        <dbReference type="SAM" id="SignalP"/>
    </source>
</evidence>
<name>A0A401YYB0_9ACTN</name>
<reference evidence="2 3" key="1">
    <citation type="submission" date="2018-12" db="EMBL/GenBank/DDBJ databases">
        <title>Draft genome sequence of Embleya hyalina NBRC 13850T.</title>
        <authorList>
            <person name="Komaki H."/>
            <person name="Hosoyama A."/>
            <person name="Kimura A."/>
            <person name="Ichikawa N."/>
            <person name="Tamura T."/>
        </authorList>
    </citation>
    <scope>NUCLEOTIDE SEQUENCE [LARGE SCALE GENOMIC DNA]</scope>
    <source>
        <strain evidence="2 3">NBRC 13850</strain>
    </source>
</reference>
<dbReference type="EMBL" id="BIFH01000033">
    <property type="protein sequence ID" value="GCD99475.1"/>
    <property type="molecule type" value="Genomic_DNA"/>
</dbReference>
<keyword evidence="3" id="KW-1185">Reference proteome</keyword>
<feature type="chain" id="PRO_5019551032" description="Lipoprotein" evidence="1">
    <location>
        <begin position="26"/>
        <end position="45"/>
    </location>
</feature>
<sequence>MRSFAAVVAGALLAVGAAFVLNACAAADPGPVHKPLQVTSPPARP</sequence>
<comment type="caution">
    <text evidence="2">The sequence shown here is derived from an EMBL/GenBank/DDBJ whole genome shotgun (WGS) entry which is preliminary data.</text>
</comment>
<feature type="signal peptide" evidence="1">
    <location>
        <begin position="1"/>
        <end position="25"/>
    </location>
</feature>